<dbReference type="PANTHER" id="PTHR24256">
    <property type="entry name" value="TRYPTASE-RELATED"/>
    <property type="match status" value="1"/>
</dbReference>
<dbReference type="SMART" id="SM00020">
    <property type="entry name" value="Tryp_SPc"/>
    <property type="match status" value="1"/>
</dbReference>
<dbReference type="GeneID" id="112461852"/>
<dbReference type="PRINTS" id="PR00722">
    <property type="entry name" value="CHYMOTRYPSIN"/>
</dbReference>
<dbReference type="AlphaFoldDB" id="A0A6J1QM81"/>
<sequence>MMVWLPQSPDLNPVCPTSQEHLWEILQKAWSEIPNSVLEKLVERMPRLMQKVLYPPTEERHAEQSIMSPLSTKVLLCIVLCLSICQHTQSQYIVFDNPRNAIVFDANNEEAITDITEGSTTALRFSSFPYMVTVHQIFSNAYLGPCAGTILSKRWVLTAAHCVYAKNPGTLLVDFDVDEFSIEQGVLRTLKFSTPYAYGIGYSLSPGVVMNPTQTFIHPQYANGYNDIALLYMPQDIPFSNNIQPIKLAYYENFVNENAYVVGWKKKNAASRSTTETMKLKCAMLPIIENNVCRQYWPINDNHICTAAGLGQFACPERVSSDPLIVRKNGQDFQIGIMSYEDQSFCPNNSPQVYTKVSSYIDWIIEVMKRY</sequence>
<feature type="domain" description="Peptidase S1" evidence="3">
    <location>
        <begin position="115"/>
        <end position="369"/>
    </location>
</feature>
<dbReference type="InterPro" id="IPR043504">
    <property type="entry name" value="Peptidase_S1_PA_chymotrypsin"/>
</dbReference>
<dbReference type="InterPro" id="IPR051487">
    <property type="entry name" value="Ser/Thr_Proteases_Immune/Dev"/>
</dbReference>
<evidence type="ECO:0000313" key="5">
    <source>
        <dbReference type="RefSeq" id="XP_024883028.1"/>
    </source>
</evidence>
<evidence type="ECO:0000313" key="4">
    <source>
        <dbReference type="Proteomes" id="UP000504618"/>
    </source>
</evidence>
<evidence type="ECO:0000256" key="2">
    <source>
        <dbReference type="ARBA" id="ARBA00024195"/>
    </source>
</evidence>
<protein>
    <submittedName>
        <fullName evidence="5">Venom protease-like</fullName>
    </submittedName>
</protein>
<dbReference type="Gene3D" id="3.30.420.10">
    <property type="entry name" value="Ribonuclease H-like superfamily/Ribonuclease H"/>
    <property type="match status" value="1"/>
</dbReference>
<keyword evidence="4" id="KW-1185">Reference proteome</keyword>
<dbReference type="RefSeq" id="XP_024883028.1">
    <property type="nucleotide sequence ID" value="XM_025027260.1"/>
</dbReference>
<dbReference type="InterPro" id="IPR009003">
    <property type="entry name" value="Peptidase_S1_PA"/>
</dbReference>
<dbReference type="GO" id="GO:0006508">
    <property type="term" value="P:proteolysis"/>
    <property type="evidence" value="ECO:0007669"/>
    <property type="project" value="InterPro"/>
</dbReference>
<dbReference type="InterPro" id="IPR001314">
    <property type="entry name" value="Peptidase_S1A"/>
</dbReference>
<dbReference type="InterPro" id="IPR001254">
    <property type="entry name" value="Trypsin_dom"/>
</dbReference>
<keyword evidence="1" id="KW-1015">Disulfide bond</keyword>
<dbReference type="InterPro" id="IPR036397">
    <property type="entry name" value="RNaseH_sf"/>
</dbReference>
<evidence type="ECO:0000259" key="3">
    <source>
        <dbReference type="PROSITE" id="PS50240"/>
    </source>
</evidence>
<reference evidence="5" key="1">
    <citation type="submission" date="2025-08" db="UniProtKB">
        <authorList>
            <consortium name="RefSeq"/>
        </authorList>
    </citation>
    <scope>IDENTIFICATION</scope>
    <source>
        <tissue evidence="5">Whole body</tissue>
    </source>
</reference>
<proteinExistence type="inferred from homology"/>
<comment type="similarity">
    <text evidence="2">Belongs to the peptidase S1 family. CLIP subfamily.</text>
</comment>
<gene>
    <name evidence="5" type="primary">LOC112461852</name>
</gene>
<dbReference type="InterPro" id="IPR018114">
    <property type="entry name" value="TRYPSIN_HIS"/>
</dbReference>
<evidence type="ECO:0000256" key="1">
    <source>
        <dbReference type="ARBA" id="ARBA00023157"/>
    </source>
</evidence>
<dbReference type="CDD" id="cd00190">
    <property type="entry name" value="Tryp_SPc"/>
    <property type="match status" value="1"/>
</dbReference>
<dbReference type="Proteomes" id="UP000504618">
    <property type="component" value="Unplaced"/>
</dbReference>
<dbReference type="Pfam" id="PF00089">
    <property type="entry name" value="Trypsin"/>
    <property type="match status" value="2"/>
</dbReference>
<dbReference type="PROSITE" id="PS50240">
    <property type="entry name" value="TRYPSIN_DOM"/>
    <property type="match status" value="1"/>
</dbReference>
<dbReference type="SUPFAM" id="SSF50494">
    <property type="entry name" value="Trypsin-like serine proteases"/>
    <property type="match status" value="1"/>
</dbReference>
<organism evidence="4 5">
    <name type="scientific">Temnothorax curvispinosus</name>
    <dbReference type="NCBI Taxonomy" id="300111"/>
    <lineage>
        <taxon>Eukaryota</taxon>
        <taxon>Metazoa</taxon>
        <taxon>Ecdysozoa</taxon>
        <taxon>Arthropoda</taxon>
        <taxon>Hexapoda</taxon>
        <taxon>Insecta</taxon>
        <taxon>Pterygota</taxon>
        <taxon>Neoptera</taxon>
        <taxon>Endopterygota</taxon>
        <taxon>Hymenoptera</taxon>
        <taxon>Apocrita</taxon>
        <taxon>Aculeata</taxon>
        <taxon>Formicoidea</taxon>
        <taxon>Formicidae</taxon>
        <taxon>Myrmicinae</taxon>
        <taxon>Temnothorax</taxon>
    </lineage>
</organism>
<dbReference type="OrthoDB" id="5565075at2759"/>
<accession>A0A6J1QM81</accession>
<dbReference type="PROSITE" id="PS00134">
    <property type="entry name" value="TRYPSIN_HIS"/>
    <property type="match status" value="1"/>
</dbReference>
<dbReference type="GO" id="GO:0004252">
    <property type="term" value="F:serine-type endopeptidase activity"/>
    <property type="evidence" value="ECO:0007669"/>
    <property type="project" value="InterPro"/>
</dbReference>
<dbReference type="Gene3D" id="2.40.10.10">
    <property type="entry name" value="Trypsin-like serine proteases"/>
    <property type="match status" value="1"/>
</dbReference>
<name>A0A6J1QM81_9HYME</name>
<dbReference type="GO" id="GO:0003676">
    <property type="term" value="F:nucleic acid binding"/>
    <property type="evidence" value="ECO:0007669"/>
    <property type="project" value="InterPro"/>
</dbReference>